<organism evidence="3">
    <name type="scientific">Lygus hesperus</name>
    <name type="common">Western plant bug</name>
    <dbReference type="NCBI Taxonomy" id="30085"/>
    <lineage>
        <taxon>Eukaryota</taxon>
        <taxon>Metazoa</taxon>
        <taxon>Ecdysozoa</taxon>
        <taxon>Arthropoda</taxon>
        <taxon>Hexapoda</taxon>
        <taxon>Insecta</taxon>
        <taxon>Pterygota</taxon>
        <taxon>Neoptera</taxon>
        <taxon>Paraneoptera</taxon>
        <taxon>Hemiptera</taxon>
        <taxon>Heteroptera</taxon>
        <taxon>Panheteroptera</taxon>
        <taxon>Cimicomorpha</taxon>
        <taxon>Miridae</taxon>
        <taxon>Mirini</taxon>
        <taxon>Lygus</taxon>
    </lineage>
</organism>
<dbReference type="SUPFAM" id="SSF53067">
    <property type="entry name" value="Actin-like ATPase domain"/>
    <property type="match status" value="2"/>
</dbReference>
<dbReference type="Pfam" id="PF00022">
    <property type="entry name" value="Actin"/>
    <property type="match status" value="1"/>
</dbReference>
<evidence type="ECO:0000313" key="3">
    <source>
        <dbReference type="EMBL" id="JAQ06991.1"/>
    </source>
</evidence>
<dbReference type="InterPro" id="IPR043129">
    <property type="entry name" value="ATPase_NBD"/>
</dbReference>
<gene>
    <name evidence="3" type="primary">Actr1b_0</name>
    <name evidence="3" type="ORF">g.51892</name>
</gene>
<evidence type="ECO:0000256" key="2">
    <source>
        <dbReference type="SAM" id="SignalP"/>
    </source>
</evidence>
<proteinExistence type="inferred from homology"/>
<accession>A0A146LFR4</accession>
<dbReference type="Gene3D" id="3.90.640.10">
    <property type="entry name" value="Actin, Chain A, domain 4"/>
    <property type="match status" value="1"/>
</dbReference>
<dbReference type="FunFam" id="3.30.420.40:FF:000502">
    <property type="entry name" value="Actin-Related Proteins"/>
    <property type="match status" value="1"/>
</dbReference>
<dbReference type="AlphaFoldDB" id="A0A146LFR4"/>
<feature type="chain" id="PRO_5007527121" evidence="2">
    <location>
        <begin position="34"/>
        <end position="513"/>
    </location>
</feature>
<protein>
    <submittedName>
        <fullName evidence="3">Beta-centractin</fullName>
    </submittedName>
</protein>
<comment type="similarity">
    <text evidence="1">Belongs to the actin family.</text>
</comment>
<dbReference type="Gene3D" id="3.30.420.40">
    <property type="match status" value="2"/>
</dbReference>
<name>A0A146LFR4_LYGHE</name>
<sequence length="513" mass="58129">MPLLPVADAALKGERVWMLRYLLVFSSLLLVRGDDPKDISRALSVHVAANANHLPKLAFVGDLVFGNVIMRDAFLGDLTTMKLVNKAWFWRKFVWFSVFGDVKLDEMYLTAQNFTIGGNTHAGMISIEDNTLHFNFEAIDHFKCTVINERVDWLPLKGLNLHEGRTKTSLNFSDGEIEKLKNKLLSYDFFTQFRNILLPCLHPKYPITYRYPMEFGSVVNWNDMESVWDHLYSREQLNVARDEHPVLLTEVPFETFASREKAAEIFFDSFNVPGLYFSMQAVLSLYATGRTTGVVCDSGEGVTQAVPVYQGFAIPHCMNRIDNAGREVTKFLKNLLRDEHNSANCVLTELEVVKDIKEKTCFVRAEEEDNQSHGSVKYVLPDGVKLEVGSPRYRAPEVLFRPHLIGDESLGIHELLSEAIGLADMDLRRTLFQNIVISGGTSLLPGFSVRVLNELKKKAPKDVKVKLSVPKERLYSAWIGGSILASLESFHNNMMVTKKEYDDHGPGIFRNKN</sequence>
<feature type="signal peptide" evidence="2">
    <location>
        <begin position="1"/>
        <end position="33"/>
    </location>
</feature>
<evidence type="ECO:0000256" key="1">
    <source>
        <dbReference type="RuleBase" id="RU000487"/>
    </source>
</evidence>
<dbReference type="SMART" id="SM00268">
    <property type="entry name" value="ACTIN"/>
    <property type="match status" value="1"/>
</dbReference>
<dbReference type="InterPro" id="IPR004000">
    <property type="entry name" value="Actin"/>
</dbReference>
<dbReference type="EMBL" id="GDHC01011638">
    <property type="protein sequence ID" value="JAQ06991.1"/>
    <property type="molecule type" value="Transcribed_RNA"/>
</dbReference>
<reference evidence="3" key="1">
    <citation type="journal article" date="2016" name="Gigascience">
        <title>De novo construction of an expanded transcriptome assembly for the western tarnished plant bug, Lygus hesperus.</title>
        <authorList>
            <person name="Tassone E.E."/>
            <person name="Geib S.M."/>
            <person name="Hall B."/>
            <person name="Fabrick J.A."/>
            <person name="Brent C.S."/>
            <person name="Hull J.J."/>
        </authorList>
    </citation>
    <scope>NUCLEOTIDE SEQUENCE</scope>
</reference>
<keyword evidence="2" id="KW-0732">Signal</keyword>
<dbReference type="PANTHER" id="PTHR11937">
    <property type="entry name" value="ACTIN"/>
    <property type="match status" value="1"/>
</dbReference>